<evidence type="ECO:0000313" key="1">
    <source>
        <dbReference type="EMBL" id="PWN49927.1"/>
    </source>
</evidence>
<dbReference type="EMBL" id="KZ819990">
    <property type="protein sequence ID" value="PWN49927.1"/>
    <property type="molecule type" value="Genomic_DNA"/>
</dbReference>
<organism evidence="1 2">
    <name type="scientific">Violaceomyces palustris</name>
    <dbReference type="NCBI Taxonomy" id="1673888"/>
    <lineage>
        <taxon>Eukaryota</taxon>
        <taxon>Fungi</taxon>
        <taxon>Dikarya</taxon>
        <taxon>Basidiomycota</taxon>
        <taxon>Ustilaginomycotina</taxon>
        <taxon>Ustilaginomycetes</taxon>
        <taxon>Violaceomycetales</taxon>
        <taxon>Violaceomycetaceae</taxon>
        <taxon>Violaceomyces</taxon>
    </lineage>
</organism>
<sequence>MAQRSPMRMVELMMGVEVLVVVVVMVVVAALGRAIRTYREERRMKSVSREGCGSGCRSSDFGRLRWIVLIIFDSQIRY</sequence>
<keyword evidence="2" id="KW-1185">Reference proteome</keyword>
<reference evidence="1 2" key="1">
    <citation type="journal article" date="2018" name="Mol. Biol. Evol.">
        <title>Broad Genomic Sampling Reveals a Smut Pathogenic Ancestry of the Fungal Clade Ustilaginomycotina.</title>
        <authorList>
            <person name="Kijpornyongpan T."/>
            <person name="Mondo S.J."/>
            <person name="Barry K."/>
            <person name="Sandor L."/>
            <person name="Lee J."/>
            <person name="Lipzen A."/>
            <person name="Pangilinan J."/>
            <person name="LaButti K."/>
            <person name="Hainaut M."/>
            <person name="Henrissat B."/>
            <person name="Grigoriev I.V."/>
            <person name="Spatafora J.W."/>
            <person name="Aime M.C."/>
        </authorList>
    </citation>
    <scope>NUCLEOTIDE SEQUENCE [LARGE SCALE GENOMIC DNA]</scope>
    <source>
        <strain evidence="1 2">SA 807</strain>
    </source>
</reference>
<protein>
    <submittedName>
        <fullName evidence="1">Uncharacterized protein</fullName>
    </submittedName>
</protein>
<gene>
    <name evidence="1" type="ORF">IE53DRAFT_120614</name>
</gene>
<name>A0ACD0NVW5_9BASI</name>
<evidence type="ECO:0000313" key="2">
    <source>
        <dbReference type="Proteomes" id="UP000245626"/>
    </source>
</evidence>
<proteinExistence type="predicted"/>
<dbReference type="Proteomes" id="UP000245626">
    <property type="component" value="Unassembled WGS sequence"/>
</dbReference>
<accession>A0ACD0NVW5</accession>